<dbReference type="SMART" id="SM00331">
    <property type="entry name" value="PP2C_SIG"/>
    <property type="match status" value="1"/>
</dbReference>
<dbReference type="InterPro" id="IPR001932">
    <property type="entry name" value="PPM-type_phosphatase-like_dom"/>
</dbReference>
<dbReference type="Pfam" id="PF07228">
    <property type="entry name" value="SpoIIE"/>
    <property type="match status" value="1"/>
</dbReference>
<name>A0ABS1MQ80_9ACTN</name>
<feature type="domain" description="PPM-type phosphatase" evidence="2">
    <location>
        <begin position="71"/>
        <end position="293"/>
    </location>
</feature>
<keyword evidence="4" id="KW-1185">Reference proteome</keyword>
<dbReference type="Gene3D" id="3.60.40.10">
    <property type="entry name" value="PPM-type phosphatase domain"/>
    <property type="match status" value="1"/>
</dbReference>
<sequence length="294" mass="30722">MCVPLATRGRTFGVLTLLATDRELDGHVIALAEELARRAASSADNAHQFTDRVRLARELQAGLLPPELPTVPGAELAASYHPAGEGLDVGGDFYDVFPLLDDRWALMIGDVCGRGAAAATTTGMVRHTARAAARLLHDPAAVVAAINDALIEGTSEDTFVSLIYGELRREGGRLVLDMMRAGHVPPLIRRADGTVEQLAQPGQLLGIAPGIDDSPYRIALSPGDSLVLVTDGITEARDADGEFFEEQRLADALVAVRGPAPSAAALLESVTAAVTAFAGDATDDDQAALVLTAS</sequence>
<evidence type="ECO:0000313" key="4">
    <source>
        <dbReference type="Proteomes" id="UP000629371"/>
    </source>
</evidence>
<comment type="caution">
    <text evidence="3">The sequence shown here is derived from an EMBL/GenBank/DDBJ whole genome shotgun (WGS) entry which is preliminary data.</text>
</comment>
<evidence type="ECO:0000256" key="1">
    <source>
        <dbReference type="ARBA" id="ARBA00022801"/>
    </source>
</evidence>
<dbReference type="EMBL" id="JAERRI010000005">
    <property type="protein sequence ID" value="MBL1089889.1"/>
    <property type="molecule type" value="Genomic_DNA"/>
</dbReference>
<dbReference type="InterPro" id="IPR036457">
    <property type="entry name" value="PPM-type-like_dom_sf"/>
</dbReference>
<dbReference type="SUPFAM" id="SSF55781">
    <property type="entry name" value="GAF domain-like"/>
    <property type="match status" value="1"/>
</dbReference>
<dbReference type="InterPro" id="IPR029016">
    <property type="entry name" value="GAF-like_dom_sf"/>
</dbReference>
<accession>A0ABS1MQ80</accession>
<dbReference type="PANTHER" id="PTHR43156">
    <property type="entry name" value="STAGE II SPORULATION PROTEIN E-RELATED"/>
    <property type="match status" value="1"/>
</dbReference>
<dbReference type="Proteomes" id="UP000629371">
    <property type="component" value="Unassembled WGS sequence"/>
</dbReference>
<evidence type="ECO:0000259" key="2">
    <source>
        <dbReference type="SMART" id="SM00331"/>
    </source>
</evidence>
<protein>
    <submittedName>
        <fullName evidence="3">Serine/threonine-protein phosphatase</fullName>
    </submittedName>
</protein>
<dbReference type="SUPFAM" id="SSF81606">
    <property type="entry name" value="PP2C-like"/>
    <property type="match status" value="1"/>
</dbReference>
<proteinExistence type="predicted"/>
<dbReference type="InterPro" id="IPR052016">
    <property type="entry name" value="Bact_Sigma-Reg"/>
</dbReference>
<dbReference type="PANTHER" id="PTHR43156:SF2">
    <property type="entry name" value="STAGE II SPORULATION PROTEIN E"/>
    <property type="match status" value="1"/>
</dbReference>
<keyword evidence="1" id="KW-0378">Hydrolase</keyword>
<evidence type="ECO:0000313" key="3">
    <source>
        <dbReference type="EMBL" id="MBL1089889.1"/>
    </source>
</evidence>
<dbReference type="Gene3D" id="3.30.450.40">
    <property type="match status" value="1"/>
</dbReference>
<gene>
    <name evidence="3" type="ORF">JK360_10830</name>
</gene>
<reference evidence="3 4" key="1">
    <citation type="submission" date="2021-01" db="EMBL/GenBank/DDBJ databases">
        <title>WGS of actinomycetes isolated from Thailand.</title>
        <authorList>
            <person name="Thawai C."/>
        </authorList>
    </citation>
    <scope>NUCLEOTIDE SEQUENCE [LARGE SCALE GENOMIC DNA]</scope>
    <source>
        <strain evidence="3 4">CH9-7</strain>
    </source>
</reference>
<organism evidence="3 4">
    <name type="scientific">Streptomyces siderophoricus</name>
    <dbReference type="NCBI Taxonomy" id="2802281"/>
    <lineage>
        <taxon>Bacteria</taxon>
        <taxon>Bacillati</taxon>
        <taxon>Actinomycetota</taxon>
        <taxon>Actinomycetes</taxon>
        <taxon>Kitasatosporales</taxon>
        <taxon>Streptomycetaceae</taxon>
        <taxon>Streptomyces</taxon>
    </lineage>
</organism>